<dbReference type="InterPro" id="IPR001387">
    <property type="entry name" value="Cro/C1-type_HTH"/>
</dbReference>
<reference evidence="3 5" key="1">
    <citation type="submission" date="2017-09" db="EMBL/GenBank/DDBJ databases">
        <title>FDA dAtabase for Regulatory Grade micrObial Sequences (FDA-ARGOS): Supporting development and validation of Infectious Disease Dx tests.</title>
        <authorList>
            <person name="Minogue T."/>
            <person name="Wolcott M."/>
            <person name="Wasieloski L."/>
            <person name="Aguilar W."/>
            <person name="Moore D."/>
            <person name="Tallon L."/>
            <person name="Sadzewicz L."/>
            <person name="Ott S."/>
            <person name="Zhao X."/>
            <person name="Nagaraj S."/>
            <person name="Vavikolanu K."/>
            <person name="Aluvathingal J."/>
            <person name="Nadendla S."/>
            <person name="Sichtig H."/>
        </authorList>
    </citation>
    <scope>NUCLEOTIDE SEQUENCE [LARGE SCALE GENOMIC DNA]</scope>
    <source>
        <strain evidence="3 5">FDAARGOS_392</strain>
    </source>
</reference>
<name>A0A291E1C5_9ENTR</name>
<dbReference type="PROSITE" id="PS50943">
    <property type="entry name" value="HTH_CROC1"/>
    <property type="match status" value="1"/>
</dbReference>
<evidence type="ECO:0000256" key="1">
    <source>
        <dbReference type="SAM" id="MobiDB-lite"/>
    </source>
</evidence>
<reference evidence="4 6" key="2">
    <citation type="submission" date="2018-06" db="EMBL/GenBank/DDBJ databases">
        <authorList>
            <consortium name="Pathogen Informatics"/>
            <person name="Doyle S."/>
        </authorList>
    </citation>
    <scope>NUCLEOTIDE SEQUENCE [LARGE SCALE GENOMIC DNA]</scope>
    <source>
        <strain evidence="4 6">NCTC12120</strain>
    </source>
</reference>
<feature type="domain" description="HTH cro/C1-type" evidence="2">
    <location>
        <begin position="28"/>
        <end position="75"/>
    </location>
</feature>
<sequence length="193" mass="21296">MREPKENEFAFTGERKESVQDRLKLLFRGRTLRRVAQDWGLPYSTLNNYFAKGAKPGLDVVESICNVENVSVGWLVTGKGEAQGATGDCSSQLVSQPSSEDTLRSAWTLAFEYMDKAEADALLRIILSGGIRGVIKMAEHESSLEETFMSFTPELKERAIELVEAHVNAKKGASQEHSVDESVDLQADNKKAG</sequence>
<dbReference type="EMBL" id="CP023525">
    <property type="protein sequence ID" value="ATF93648.1"/>
    <property type="molecule type" value="Genomic_DNA"/>
</dbReference>
<evidence type="ECO:0000313" key="3">
    <source>
        <dbReference type="EMBL" id="ATF93648.1"/>
    </source>
</evidence>
<accession>A0A291E1C5</accession>
<dbReference type="Proteomes" id="UP000251197">
    <property type="component" value="Unassembled WGS sequence"/>
</dbReference>
<dbReference type="GO" id="GO:0003677">
    <property type="term" value="F:DNA binding"/>
    <property type="evidence" value="ECO:0007669"/>
    <property type="project" value="InterPro"/>
</dbReference>
<feature type="region of interest" description="Disordered" evidence="1">
    <location>
        <begin position="170"/>
        <end position="193"/>
    </location>
</feature>
<protein>
    <submittedName>
        <fullName evidence="3">Transcriptional regulator</fullName>
    </submittedName>
</protein>
<dbReference type="SUPFAM" id="SSF47413">
    <property type="entry name" value="lambda repressor-like DNA-binding domains"/>
    <property type="match status" value="1"/>
</dbReference>
<proteinExistence type="predicted"/>
<dbReference type="Proteomes" id="UP000217979">
    <property type="component" value="Chromosome"/>
</dbReference>
<organism evidence="3 5">
    <name type="scientific">Cedecea neteri</name>
    <dbReference type="NCBI Taxonomy" id="158822"/>
    <lineage>
        <taxon>Bacteria</taxon>
        <taxon>Pseudomonadati</taxon>
        <taxon>Pseudomonadota</taxon>
        <taxon>Gammaproteobacteria</taxon>
        <taxon>Enterobacterales</taxon>
        <taxon>Enterobacteriaceae</taxon>
        <taxon>Cedecea</taxon>
    </lineage>
</organism>
<dbReference type="AlphaFoldDB" id="A0A291E1C5"/>
<evidence type="ECO:0000313" key="5">
    <source>
        <dbReference type="Proteomes" id="UP000217979"/>
    </source>
</evidence>
<gene>
    <name evidence="3" type="ORF">CO704_16780</name>
    <name evidence="4" type="ORF">NCTC12120_00447</name>
</gene>
<dbReference type="Gene3D" id="1.10.260.40">
    <property type="entry name" value="lambda repressor-like DNA-binding domains"/>
    <property type="match status" value="1"/>
</dbReference>
<evidence type="ECO:0000259" key="2">
    <source>
        <dbReference type="PROSITE" id="PS50943"/>
    </source>
</evidence>
<dbReference type="InterPro" id="IPR010982">
    <property type="entry name" value="Lambda_DNA-bd_dom_sf"/>
</dbReference>
<dbReference type="CDD" id="cd00093">
    <property type="entry name" value="HTH_XRE"/>
    <property type="match status" value="1"/>
</dbReference>
<evidence type="ECO:0000313" key="4">
    <source>
        <dbReference type="EMBL" id="SQA96687.1"/>
    </source>
</evidence>
<dbReference type="EMBL" id="UAVU01000003">
    <property type="protein sequence ID" value="SQA96687.1"/>
    <property type="molecule type" value="Genomic_DNA"/>
</dbReference>
<evidence type="ECO:0000313" key="6">
    <source>
        <dbReference type="Proteomes" id="UP000251197"/>
    </source>
</evidence>